<dbReference type="GO" id="GO:0005730">
    <property type="term" value="C:nucleolus"/>
    <property type="evidence" value="ECO:0007669"/>
    <property type="project" value="TreeGrafter"/>
</dbReference>
<evidence type="ECO:0000313" key="2">
    <source>
        <dbReference type="Proteomes" id="UP001488838"/>
    </source>
</evidence>
<dbReference type="PANTHER" id="PTHR22605">
    <property type="entry name" value="RZ-TYPE DOMAIN-CONTAINING PROTEIN"/>
    <property type="match status" value="1"/>
</dbReference>
<dbReference type="EMBL" id="JBBHLL010003757">
    <property type="protein sequence ID" value="KAK7795048.1"/>
    <property type="molecule type" value="Genomic_DNA"/>
</dbReference>
<dbReference type="GO" id="GO:0016887">
    <property type="term" value="F:ATP hydrolysis activity"/>
    <property type="evidence" value="ECO:0007669"/>
    <property type="project" value="InterPro"/>
</dbReference>
<sequence>MWRKLVEIDFPRKYGWKGSLLGDLEGRLKQEQPRLQISVFCSGQWQDRGLHDSVARSFEKCVIEAVSSACQSQTSVLEGLSCPDLQKFGTVLSAVITKSWPKHNGEAVSDMDGILKYLLTWPDVRQLFKLCGMCWRLRGAWGGRPLGLWEQNGAEKQT</sequence>
<protein>
    <submittedName>
        <fullName evidence="1">Uncharacterized protein</fullName>
    </submittedName>
</protein>
<gene>
    <name evidence="1" type="ORF">U0070_003634</name>
</gene>
<dbReference type="PANTHER" id="PTHR22605:SF16">
    <property type="entry name" value="E3 UBIQUITIN-PROTEIN LIGASE RNF213"/>
    <property type="match status" value="1"/>
</dbReference>
<accession>A0AAW0GVL6</accession>
<dbReference type="GO" id="GO:0005829">
    <property type="term" value="C:cytosol"/>
    <property type="evidence" value="ECO:0007669"/>
    <property type="project" value="TreeGrafter"/>
</dbReference>
<dbReference type="GO" id="GO:0006511">
    <property type="term" value="P:ubiquitin-dependent protein catabolic process"/>
    <property type="evidence" value="ECO:0007669"/>
    <property type="project" value="TreeGrafter"/>
</dbReference>
<name>A0AAW0GVL6_MYOGA</name>
<comment type="caution">
    <text evidence="1">The sequence shown here is derived from an EMBL/GenBank/DDBJ whole genome shotgun (WGS) entry which is preliminary data.</text>
</comment>
<dbReference type="GO" id="GO:0002040">
    <property type="term" value="P:sprouting angiogenesis"/>
    <property type="evidence" value="ECO:0007669"/>
    <property type="project" value="TreeGrafter"/>
</dbReference>
<dbReference type="InterPro" id="IPR031248">
    <property type="entry name" value="RNF213"/>
</dbReference>
<reference evidence="1 2" key="1">
    <citation type="journal article" date="2023" name="bioRxiv">
        <title>Conserved and derived expression patterns and positive selection on dental genes reveal complex evolutionary context of ever-growing rodent molars.</title>
        <authorList>
            <person name="Calamari Z.T."/>
            <person name="Song A."/>
            <person name="Cohen E."/>
            <person name="Akter M."/>
            <person name="Roy R.D."/>
            <person name="Hallikas O."/>
            <person name="Christensen M.M."/>
            <person name="Li P."/>
            <person name="Marangoni P."/>
            <person name="Jernvall J."/>
            <person name="Klein O.D."/>
        </authorList>
    </citation>
    <scope>NUCLEOTIDE SEQUENCE [LARGE SCALE GENOMIC DNA]</scope>
    <source>
        <strain evidence="1">V071</strain>
    </source>
</reference>
<evidence type="ECO:0000313" key="1">
    <source>
        <dbReference type="EMBL" id="KAK7795048.1"/>
    </source>
</evidence>
<dbReference type="GO" id="GO:2000051">
    <property type="term" value="P:negative regulation of non-canonical Wnt signaling pathway"/>
    <property type="evidence" value="ECO:0007669"/>
    <property type="project" value="TreeGrafter"/>
</dbReference>
<organism evidence="1 2">
    <name type="scientific">Myodes glareolus</name>
    <name type="common">Bank vole</name>
    <name type="synonym">Clethrionomys glareolus</name>
    <dbReference type="NCBI Taxonomy" id="447135"/>
    <lineage>
        <taxon>Eukaryota</taxon>
        <taxon>Metazoa</taxon>
        <taxon>Chordata</taxon>
        <taxon>Craniata</taxon>
        <taxon>Vertebrata</taxon>
        <taxon>Euteleostomi</taxon>
        <taxon>Mammalia</taxon>
        <taxon>Eutheria</taxon>
        <taxon>Euarchontoglires</taxon>
        <taxon>Glires</taxon>
        <taxon>Rodentia</taxon>
        <taxon>Myomorpha</taxon>
        <taxon>Muroidea</taxon>
        <taxon>Cricetidae</taxon>
        <taxon>Arvicolinae</taxon>
        <taxon>Myodes</taxon>
    </lineage>
</organism>
<dbReference type="AlphaFoldDB" id="A0AAW0GVL6"/>
<dbReference type="Proteomes" id="UP001488838">
    <property type="component" value="Unassembled WGS sequence"/>
</dbReference>
<keyword evidence="2" id="KW-1185">Reference proteome</keyword>
<dbReference type="GO" id="GO:0016020">
    <property type="term" value="C:membrane"/>
    <property type="evidence" value="ECO:0007669"/>
    <property type="project" value="TreeGrafter"/>
</dbReference>
<proteinExistence type="predicted"/>
<dbReference type="GO" id="GO:0004842">
    <property type="term" value="F:ubiquitin-protein transferase activity"/>
    <property type="evidence" value="ECO:0007669"/>
    <property type="project" value="InterPro"/>
</dbReference>